<feature type="signal peptide" evidence="1">
    <location>
        <begin position="1"/>
        <end position="22"/>
    </location>
</feature>
<dbReference type="AlphaFoldDB" id="A0A7G5IMJ6"/>
<organism evidence="3 4">
    <name type="scientific">Sandaracinobacteroides saxicola</name>
    <dbReference type="NCBI Taxonomy" id="2759707"/>
    <lineage>
        <taxon>Bacteria</taxon>
        <taxon>Pseudomonadati</taxon>
        <taxon>Pseudomonadota</taxon>
        <taxon>Alphaproteobacteria</taxon>
        <taxon>Sphingomonadales</taxon>
        <taxon>Sphingosinicellaceae</taxon>
        <taxon>Sandaracinobacteroides</taxon>
    </lineage>
</organism>
<name>A0A7G5IMJ6_9SPHN</name>
<evidence type="ECO:0000313" key="3">
    <source>
        <dbReference type="EMBL" id="QMW24588.1"/>
    </source>
</evidence>
<keyword evidence="1" id="KW-0732">Signal</keyword>
<sequence>MRNFTLAAAAFAAFTMSTAASAAVVVLDFDGVATTNNVAAVGGFYNGGVSADGNSGTNYGVAFSSNALAINSYNGSGEPNPGILFFLSGGAVTIDYAAGFTTGFSFNYSSNSQASITVYDGLGATGNVLATLNLVNNFQSGCGYCAWDPIGVSFAGIAKSIDFAGGANFVGYDNITFGSATPGIPEPATWAMMIIGFGMVGSALRRRTAVAA</sequence>
<protein>
    <submittedName>
        <fullName evidence="3">PEP-CTERM sorting domain-containing protein</fullName>
    </submittedName>
</protein>
<dbReference type="Proteomes" id="UP000515292">
    <property type="component" value="Chromosome"/>
</dbReference>
<dbReference type="Pfam" id="PF07589">
    <property type="entry name" value="PEP-CTERM"/>
    <property type="match status" value="1"/>
</dbReference>
<reference evidence="3 4" key="1">
    <citation type="submission" date="2020-07" db="EMBL/GenBank/DDBJ databases">
        <title>Complete genome sequence for Sandaracinobacter sp. M6.</title>
        <authorList>
            <person name="Tang Y."/>
            <person name="Liu Q."/>
            <person name="Guo Z."/>
            <person name="Lei P."/>
            <person name="Huang B."/>
        </authorList>
    </citation>
    <scope>NUCLEOTIDE SEQUENCE [LARGE SCALE GENOMIC DNA]</scope>
    <source>
        <strain evidence="3 4">M6</strain>
    </source>
</reference>
<accession>A0A7G5IMJ6</accession>
<feature type="chain" id="PRO_5028841011" evidence="1">
    <location>
        <begin position="23"/>
        <end position="212"/>
    </location>
</feature>
<dbReference type="InterPro" id="IPR013424">
    <property type="entry name" value="Ice-binding_C"/>
</dbReference>
<evidence type="ECO:0000259" key="2">
    <source>
        <dbReference type="Pfam" id="PF07589"/>
    </source>
</evidence>
<proteinExistence type="predicted"/>
<evidence type="ECO:0000313" key="4">
    <source>
        <dbReference type="Proteomes" id="UP000515292"/>
    </source>
</evidence>
<gene>
    <name evidence="3" type="ORF">H3309_08560</name>
</gene>
<keyword evidence="4" id="KW-1185">Reference proteome</keyword>
<dbReference type="KEGG" id="sand:H3309_08560"/>
<evidence type="ECO:0000256" key="1">
    <source>
        <dbReference type="SAM" id="SignalP"/>
    </source>
</evidence>
<dbReference type="EMBL" id="CP059851">
    <property type="protein sequence ID" value="QMW24588.1"/>
    <property type="molecule type" value="Genomic_DNA"/>
</dbReference>
<feature type="domain" description="Ice-binding protein C-terminal" evidence="2">
    <location>
        <begin position="184"/>
        <end position="207"/>
    </location>
</feature>
<dbReference type="NCBIfam" id="NF035944">
    <property type="entry name" value="PEPxxWA-CTERM"/>
    <property type="match status" value="1"/>
</dbReference>
<dbReference type="NCBIfam" id="TIGR02595">
    <property type="entry name" value="PEP_CTERM"/>
    <property type="match status" value="1"/>
</dbReference>